<feature type="compositionally biased region" description="Basic and acidic residues" evidence="1">
    <location>
        <begin position="12"/>
        <end position="33"/>
    </location>
</feature>
<evidence type="ECO:0000313" key="2">
    <source>
        <dbReference type="EMBL" id="KUM45859.1"/>
    </source>
</evidence>
<protein>
    <submittedName>
        <fullName evidence="2">Uncharacterized protein</fullName>
    </submittedName>
</protein>
<feature type="region of interest" description="Disordered" evidence="1">
    <location>
        <begin position="1"/>
        <end position="33"/>
    </location>
</feature>
<sequence length="100" mass="11983">MPVQRGASRTINTREESREQTISRRRSKEESLQEKQEVQNWMIKLMLLRRRREREKARKLAEKRGPAMDRRNLWHEIYQLSLAICTPWLKVAVSLPTPLS</sequence>
<dbReference type="EMBL" id="LKAM01000015">
    <property type="protein sequence ID" value="KUM45859.1"/>
    <property type="molecule type" value="Genomic_DNA"/>
</dbReference>
<evidence type="ECO:0000256" key="1">
    <source>
        <dbReference type="SAM" id="MobiDB-lite"/>
    </source>
</evidence>
<comment type="caution">
    <text evidence="2">The sequence shown here is derived from an EMBL/GenBank/DDBJ whole genome shotgun (WGS) entry which is preliminary data.</text>
</comment>
<dbReference type="AlphaFoldDB" id="A0A101LUZ9"/>
<proteinExistence type="predicted"/>
<reference evidence="2" key="1">
    <citation type="journal article" date="2015" name="Genome Biol. Evol.">
        <title>Organellar Genomes of White Spruce (Picea glauca): Assembly and Annotation.</title>
        <authorList>
            <person name="Jackman S.D."/>
            <person name="Warren R.L."/>
            <person name="Gibb E.A."/>
            <person name="Vandervalk B.P."/>
            <person name="Mohamadi H."/>
            <person name="Chu J."/>
            <person name="Raymond A."/>
            <person name="Pleasance S."/>
            <person name="Coope R."/>
            <person name="Wildung M.R."/>
            <person name="Ritland C.E."/>
            <person name="Bousquet J."/>
            <person name="Jones S.J."/>
            <person name="Bohlmann J."/>
            <person name="Birol I."/>
        </authorList>
    </citation>
    <scope>NUCLEOTIDE SEQUENCE [LARGE SCALE GENOMIC DNA]</scope>
    <source>
        <tissue evidence="2">Flushing bud</tissue>
    </source>
</reference>
<keyword evidence="2" id="KW-0496">Mitochondrion</keyword>
<organism evidence="2">
    <name type="scientific">Picea glauca</name>
    <name type="common">White spruce</name>
    <name type="synonym">Pinus glauca</name>
    <dbReference type="NCBI Taxonomy" id="3330"/>
    <lineage>
        <taxon>Eukaryota</taxon>
        <taxon>Viridiplantae</taxon>
        <taxon>Streptophyta</taxon>
        <taxon>Embryophyta</taxon>
        <taxon>Tracheophyta</taxon>
        <taxon>Spermatophyta</taxon>
        <taxon>Pinopsida</taxon>
        <taxon>Pinidae</taxon>
        <taxon>Conifers I</taxon>
        <taxon>Pinales</taxon>
        <taxon>Pinaceae</taxon>
        <taxon>Picea</taxon>
    </lineage>
</organism>
<gene>
    <name evidence="2" type="ORF">ABT39_MTgene2213</name>
</gene>
<geneLocation type="mitochondrion" evidence="2"/>
<accession>A0A101LUZ9</accession>
<name>A0A101LUZ9_PICGL</name>